<dbReference type="GO" id="GO:0061630">
    <property type="term" value="F:ubiquitin protein ligase activity"/>
    <property type="evidence" value="ECO:0007669"/>
    <property type="project" value="TreeGrafter"/>
</dbReference>
<protein>
    <recommendedName>
        <fullName evidence="3">RING-type domain-containing protein</fullName>
    </recommendedName>
</protein>
<dbReference type="VEuPathDB" id="FungiDB:BD410DRAFT_725966"/>
<dbReference type="Proteomes" id="UP000294933">
    <property type="component" value="Unassembled WGS sequence"/>
</dbReference>
<dbReference type="PANTHER" id="PTHR46171">
    <property type="entry name" value="GH10160P"/>
    <property type="match status" value="1"/>
</dbReference>
<evidence type="ECO:0000256" key="1">
    <source>
        <dbReference type="PROSITE-ProRule" id="PRU00175"/>
    </source>
</evidence>
<dbReference type="STRING" id="50990.A0A4Y7Q0N7"/>
<gene>
    <name evidence="4" type="ORF">BD410DRAFT_725966</name>
</gene>
<accession>A0A4Y7Q0N7</accession>
<feature type="domain" description="RING-type" evidence="3">
    <location>
        <begin position="51"/>
        <end position="93"/>
    </location>
</feature>
<dbReference type="InterPro" id="IPR001841">
    <property type="entry name" value="Znf_RING"/>
</dbReference>
<dbReference type="Gene3D" id="3.30.40.10">
    <property type="entry name" value="Zinc/RING finger domain, C3HC4 (zinc finger)"/>
    <property type="match status" value="1"/>
</dbReference>
<feature type="non-terminal residue" evidence="4">
    <location>
        <position position="1"/>
    </location>
</feature>
<evidence type="ECO:0000259" key="3">
    <source>
        <dbReference type="PROSITE" id="PS50089"/>
    </source>
</evidence>
<dbReference type="Pfam" id="PF13639">
    <property type="entry name" value="zf-RING_2"/>
    <property type="match status" value="1"/>
</dbReference>
<keyword evidence="1" id="KW-0479">Metal-binding</keyword>
<keyword evidence="5" id="KW-1185">Reference proteome</keyword>
<name>A0A4Y7Q0N7_9AGAM</name>
<feature type="region of interest" description="Disordered" evidence="2">
    <location>
        <begin position="103"/>
        <end position="152"/>
    </location>
</feature>
<dbReference type="PANTHER" id="PTHR46171:SF3">
    <property type="entry name" value="GH10160P"/>
    <property type="match status" value="1"/>
</dbReference>
<dbReference type="OrthoDB" id="8062037at2759"/>
<evidence type="ECO:0000313" key="4">
    <source>
        <dbReference type="EMBL" id="TDL20360.1"/>
    </source>
</evidence>
<evidence type="ECO:0000256" key="2">
    <source>
        <dbReference type="SAM" id="MobiDB-lite"/>
    </source>
</evidence>
<dbReference type="SUPFAM" id="SSF57850">
    <property type="entry name" value="RING/U-box"/>
    <property type="match status" value="1"/>
</dbReference>
<dbReference type="InterPro" id="IPR013083">
    <property type="entry name" value="Znf_RING/FYVE/PHD"/>
</dbReference>
<dbReference type="GO" id="GO:0008270">
    <property type="term" value="F:zinc ion binding"/>
    <property type="evidence" value="ECO:0007669"/>
    <property type="project" value="UniProtKB-KW"/>
</dbReference>
<organism evidence="4 5">
    <name type="scientific">Rickenella mellea</name>
    <dbReference type="NCBI Taxonomy" id="50990"/>
    <lineage>
        <taxon>Eukaryota</taxon>
        <taxon>Fungi</taxon>
        <taxon>Dikarya</taxon>
        <taxon>Basidiomycota</taxon>
        <taxon>Agaricomycotina</taxon>
        <taxon>Agaricomycetes</taxon>
        <taxon>Hymenochaetales</taxon>
        <taxon>Rickenellaceae</taxon>
        <taxon>Rickenella</taxon>
    </lineage>
</organism>
<evidence type="ECO:0000313" key="5">
    <source>
        <dbReference type="Proteomes" id="UP000294933"/>
    </source>
</evidence>
<keyword evidence="1" id="KW-0862">Zinc</keyword>
<proteinExistence type="predicted"/>
<dbReference type="SMART" id="SM00184">
    <property type="entry name" value="RING"/>
    <property type="match status" value="1"/>
</dbReference>
<dbReference type="EMBL" id="ML170189">
    <property type="protein sequence ID" value="TDL20360.1"/>
    <property type="molecule type" value="Genomic_DNA"/>
</dbReference>
<sequence length="167" mass="17955">DEDFDSSYENLLALAASLGEARPRATPSHVIASLPTAFYKDWQTPDSDCRCPICLDDYKSLDPVLKVESCSHWFHKECLEQWLHSANTCPVCRNRVRASPRHRACRASGIPDSQEAGPSGTSHENHASSSSGDGSGGGSDGGSGSDTTDSDFNVDIQFFDDVASGFP</sequence>
<reference evidence="4 5" key="1">
    <citation type="submission" date="2018-06" db="EMBL/GenBank/DDBJ databases">
        <title>A transcriptomic atlas of mushroom development highlights an independent origin of complex multicellularity.</title>
        <authorList>
            <consortium name="DOE Joint Genome Institute"/>
            <person name="Krizsan K."/>
            <person name="Almasi E."/>
            <person name="Merenyi Z."/>
            <person name="Sahu N."/>
            <person name="Viragh M."/>
            <person name="Koszo T."/>
            <person name="Mondo S."/>
            <person name="Kiss B."/>
            <person name="Balint B."/>
            <person name="Kues U."/>
            <person name="Barry K."/>
            <person name="Hegedus J.C."/>
            <person name="Henrissat B."/>
            <person name="Johnson J."/>
            <person name="Lipzen A."/>
            <person name="Ohm R."/>
            <person name="Nagy I."/>
            <person name="Pangilinan J."/>
            <person name="Yan J."/>
            <person name="Xiong Y."/>
            <person name="Grigoriev I.V."/>
            <person name="Hibbett D.S."/>
            <person name="Nagy L.G."/>
        </authorList>
    </citation>
    <scope>NUCLEOTIDE SEQUENCE [LARGE SCALE GENOMIC DNA]</scope>
    <source>
        <strain evidence="4 5">SZMC22713</strain>
    </source>
</reference>
<dbReference type="GO" id="GO:0016567">
    <property type="term" value="P:protein ubiquitination"/>
    <property type="evidence" value="ECO:0007669"/>
    <property type="project" value="TreeGrafter"/>
</dbReference>
<dbReference type="AlphaFoldDB" id="A0A4Y7Q0N7"/>
<feature type="compositionally biased region" description="Gly residues" evidence="2">
    <location>
        <begin position="133"/>
        <end position="144"/>
    </location>
</feature>
<dbReference type="PROSITE" id="PS50089">
    <property type="entry name" value="ZF_RING_2"/>
    <property type="match status" value="1"/>
</dbReference>
<keyword evidence="1" id="KW-0863">Zinc-finger</keyword>